<feature type="transmembrane region" description="Helical" evidence="2">
    <location>
        <begin position="359"/>
        <end position="376"/>
    </location>
</feature>
<feature type="compositionally biased region" description="Low complexity" evidence="1">
    <location>
        <begin position="260"/>
        <end position="269"/>
    </location>
</feature>
<feature type="compositionally biased region" description="Polar residues" evidence="1">
    <location>
        <begin position="97"/>
        <end position="106"/>
    </location>
</feature>
<comment type="caution">
    <text evidence="3">The sequence shown here is derived from an EMBL/GenBank/DDBJ whole genome shotgun (WGS) entry which is preliminary data.</text>
</comment>
<feature type="compositionally biased region" description="Polar residues" evidence="1">
    <location>
        <begin position="216"/>
        <end position="227"/>
    </location>
</feature>
<dbReference type="Gene3D" id="1.10.10.2360">
    <property type="match status" value="1"/>
</dbReference>
<dbReference type="InterPro" id="IPR037665">
    <property type="entry name" value="Nucleoporin_S59-like"/>
</dbReference>
<evidence type="ECO:0000313" key="4">
    <source>
        <dbReference type="Proteomes" id="UP000815325"/>
    </source>
</evidence>
<organism evidence="3 4">
    <name type="scientific">Dunaliella salina</name>
    <name type="common">Green alga</name>
    <name type="synonym">Protococcus salinus</name>
    <dbReference type="NCBI Taxonomy" id="3046"/>
    <lineage>
        <taxon>Eukaryota</taxon>
        <taxon>Viridiplantae</taxon>
        <taxon>Chlorophyta</taxon>
        <taxon>core chlorophytes</taxon>
        <taxon>Chlorophyceae</taxon>
        <taxon>CS clade</taxon>
        <taxon>Chlamydomonadales</taxon>
        <taxon>Dunaliellaceae</taxon>
        <taxon>Dunaliella</taxon>
    </lineage>
</organism>
<keyword evidence="4" id="KW-1185">Reference proteome</keyword>
<keyword evidence="2" id="KW-0472">Membrane</keyword>
<dbReference type="Pfam" id="PF21240">
    <property type="entry name" value="Nup98_GLEBS"/>
    <property type="match status" value="1"/>
</dbReference>
<accession>A0ABQ7H3C3</accession>
<dbReference type="EMBL" id="MU069489">
    <property type="protein sequence ID" value="KAF5841288.1"/>
    <property type="molecule type" value="Genomic_DNA"/>
</dbReference>
<evidence type="ECO:0000313" key="3">
    <source>
        <dbReference type="EMBL" id="KAF5841288.1"/>
    </source>
</evidence>
<feature type="compositionally biased region" description="Polar residues" evidence="1">
    <location>
        <begin position="198"/>
        <end position="209"/>
    </location>
</feature>
<gene>
    <name evidence="3" type="ORF">DUNSADRAFT_13561</name>
</gene>
<feature type="region of interest" description="Disordered" evidence="1">
    <location>
        <begin position="35"/>
        <end position="130"/>
    </location>
</feature>
<protein>
    <recommendedName>
        <fullName evidence="5">Transmembrane protein</fullName>
    </recommendedName>
</protein>
<feature type="region of interest" description="Disordered" evidence="1">
    <location>
        <begin position="258"/>
        <end position="336"/>
    </location>
</feature>
<sequence length="406" mass="42671">MPGVGTFSAPQLFSAPSNFVASSVSQPSGAPNPLVPPTLWCPQHSGAPQPFGAPIAPQPYGGLQPSGAPQTFGAPSASQPFGAPQSFGAPSAPQPFLATSISSTPPLASGTGLFGPAPSFGPSGSTSVPGSRIVPFQMTVQRDGTAGNETMGNYMSITAMPEYTNKSVEELRSEDYQANARCGPWVGPIPLRQLAASSLSEAPGPSNQSRAREPNQSRARQLSQSRTRAQDSVVFMQALPGESDIEFANRLAFTLSGRAPTSSRPSLPSGRPPPASQPSMPSQGVPPSSRLSLPSHGVPPSSQPLLHTGTSSSAFTAYPRRSQNTQKSRREGKAAEAGASYLRAQATVLWIKHARESRGGALGAISIMCFLLLLCFRKLLCPYLRCKPDDTWCMKVAQTAHVEMHH</sequence>
<feature type="compositionally biased region" description="Polar residues" evidence="1">
    <location>
        <begin position="303"/>
        <end position="326"/>
    </location>
</feature>
<dbReference type="PANTHER" id="PTHR23198">
    <property type="entry name" value="NUCLEOPORIN"/>
    <property type="match status" value="1"/>
</dbReference>
<keyword evidence="2" id="KW-0812">Transmembrane</keyword>
<keyword evidence="2" id="KW-1133">Transmembrane helix</keyword>
<name>A0ABQ7H3C3_DUNSA</name>
<feature type="region of interest" description="Disordered" evidence="1">
    <location>
        <begin position="198"/>
        <end position="229"/>
    </location>
</feature>
<dbReference type="PANTHER" id="PTHR23198:SF6">
    <property type="entry name" value="NUCLEAR PORE COMPLEX PROTEIN NUP98-NUP96"/>
    <property type="match status" value="1"/>
</dbReference>
<evidence type="ECO:0008006" key="5">
    <source>
        <dbReference type="Google" id="ProtNLM"/>
    </source>
</evidence>
<dbReference type="Proteomes" id="UP000815325">
    <property type="component" value="Unassembled WGS sequence"/>
</dbReference>
<proteinExistence type="predicted"/>
<reference evidence="3" key="1">
    <citation type="submission" date="2017-08" db="EMBL/GenBank/DDBJ databases">
        <authorList>
            <person name="Polle J.E."/>
            <person name="Barry K."/>
            <person name="Cushman J."/>
            <person name="Schmutz J."/>
            <person name="Tran D."/>
            <person name="Hathwaick L.T."/>
            <person name="Yim W.C."/>
            <person name="Jenkins J."/>
            <person name="Mckie-Krisberg Z.M."/>
            <person name="Prochnik S."/>
            <person name="Lindquist E."/>
            <person name="Dockter R.B."/>
            <person name="Adam C."/>
            <person name="Molina H."/>
            <person name="Bunkerborg J."/>
            <person name="Jin E."/>
            <person name="Buchheim M."/>
            <person name="Magnuson J."/>
        </authorList>
    </citation>
    <scope>NUCLEOTIDE SEQUENCE</scope>
    <source>
        <strain evidence="3">CCAP 19/18</strain>
    </source>
</reference>
<evidence type="ECO:0000256" key="2">
    <source>
        <dbReference type="SAM" id="Phobius"/>
    </source>
</evidence>
<evidence type="ECO:0000256" key="1">
    <source>
        <dbReference type="SAM" id="MobiDB-lite"/>
    </source>
</evidence>